<feature type="compositionally biased region" description="Low complexity" evidence="1">
    <location>
        <begin position="186"/>
        <end position="200"/>
    </location>
</feature>
<keyword evidence="3" id="KW-1185">Reference proteome</keyword>
<feature type="compositionally biased region" description="Polar residues" evidence="1">
    <location>
        <begin position="348"/>
        <end position="365"/>
    </location>
</feature>
<sequence>MSGGVRNLRAMFENKDTASSPPDRGRSPAGSVGVVSNGTSPRPLSKVRTSFVTVERSGQMGIALKRENSGGEPSMLKRRTSFSIDEQEHPKQTAERQESIATEFQARNSSTVIKDTIPESAIETPQSESDKRLGGGDQKKQTTKPSKVEEKKTTAGPSNGHTNGSAKPAAVKSADMPTTAKTISRPAAISTAKTTTTAKVSPKKIKTPAPKTPTTPVRTQVKEAPAKSPDKKPEKKTGKQPEKKPSRASLASSDTSKPASKPTTTPAQGSAPKTRIQPSPPQTGFVKPRPKSPTRPIKLPASLTAHTASSGSKTATAPPRTSSRQSLSRASGNIQPTNSLQAHHAVSRSPSRASTTGKSTLTRKPSTLKPGHSRPSLGPPPAALKKQTSRQSLPQAAPADEGFLARMMRPTTSSASKTIVEKAAPLTPPKRSQSVKRPSTKDGPSKVVTPLASPAAKAPKQLAPKAIPKVVNATASSSQDAPVKEEEEPKVVESVPAAKEEVAEAPVETAPAEITESVEEPQVDVEETKATEPEISHVEEPVVVEEEPAPVEDEPVVAPSVPDVEAPITPKVTEEENHEVGAAKELEVEKEVPEAEAEPERVESEPIVEQKASVPAKVEELEDPADREAREEIERLNAEVMAASKDTD</sequence>
<reference evidence="2 3" key="1">
    <citation type="submission" date="2016-04" db="EMBL/GenBank/DDBJ databases">
        <title>A degradative enzymes factory behind the ericoid mycorrhizal symbiosis.</title>
        <authorList>
            <consortium name="DOE Joint Genome Institute"/>
            <person name="Martino E."/>
            <person name="Morin E."/>
            <person name="Grelet G."/>
            <person name="Kuo A."/>
            <person name="Kohler A."/>
            <person name="Daghino S."/>
            <person name="Barry K."/>
            <person name="Choi C."/>
            <person name="Cichocki N."/>
            <person name="Clum A."/>
            <person name="Copeland A."/>
            <person name="Hainaut M."/>
            <person name="Haridas S."/>
            <person name="Labutti K."/>
            <person name="Lindquist E."/>
            <person name="Lipzen A."/>
            <person name="Khouja H.-R."/>
            <person name="Murat C."/>
            <person name="Ohm R."/>
            <person name="Olson A."/>
            <person name="Spatafora J."/>
            <person name="Veneault-Fourrey C."/>
            <person name="Henrissat B."/>
            <person name="Grigoriev I."/>
            <person name="Martin F."/>
            <person name="Perotto S."/>
        </authorList>
    </citation>
    <scope>NUCLEOTIDE SEQUENCE [LARGE SCALE GENOMIC DNA]</scope>
    <source>
        <strain evidence="2 3">E</strain>
    </source>
</reference>
<feature type="compositionally biased region" description="Basic and acidic residues" evidence="1">
    <location>
        <begin position="86"/>
        <end position="98"/>
    </location>
</feature>
<feature type="compositionally biased region" description="Basic and acidic residues" evidence="1">
    <location>
        <begin position="482"/>
        <end position="491"/>
    </location>
</feature>
<dbReference type="OrthoDB" id="3600083at2759"/>
<feature type="region of interest" description="Disordered" evidence="1">
    <location>
        <begin position="1"/>
        <end position="628"/>
    </location>
</feature>
<dbReference type="AlphaFoldDB" id="A0A2J6SKM3"/>
<proteinExistence type="predicted"/>
<dbReference type="RefSeq" id="XP_024728232.1">
    <property type="nucleotide sequence ID" value="XM_024881709.1"/>
</dbReference>
<feature type="compositionally biased region" description="Low complexity" evidence="1">
    <location>
        <begin position="556"/>
        <end position="567"/>
    </location>
</feature>
<feature type="compositionally biased region" description="Basic and acidic residues" evidence="1">
    <location>
        <begin position="128"/>
        <end position="153"/>
    </location>
</feature>
<dbReference type="InParanoid" id="A0A2J6SKM3"/>
<feature type="compositionally biased region" description="Low complexity" evidence="1">
    <location>
        <begin position="251"/>
        <end position="267"/>
    </location>
</feature>
<dbReference type="Proteomes" id="UP000235371">
    <property type="component" value="Unassembled WGS sequence"/>
</dbReference>
<feature type="compositionally biased region" description="Acidic residues" evidence="1">
    <location>
        <begin position="516"/>
        <end position="525"/>
    </location>
</feature>
<feature type="compositionally biased region" description="Low complexity" evidence="1">
    <location>
        <begin position="207"/>
        <end position="216"/>
    </location>
</feature>
<feature type="compositionally biased region" description="Low complexity" evidence="1">
    <location>
        <begin position="504"/>
        <end position="513"/>
    </location>
</feature>
<evidence type="ECO:0000313" key="2">
    <source>
        <dbReference type="EMBL" id="PMD51328.1"/>
    </source>
</evidence>
<dbReference type="EMBL" id="KZ613912">
    <property type="protein sequence ID" value="PMD51328.1"/>
    <property type="molecule type" value="Genomic_DNA"/>
</dbReference>
<feature type="compositionally biased region" description="Basic and acidic residues" evidence="1">
    <location>
        <begin position="220"/>
        <end position="245"/>
    </location>
</feature>
<evidence type="ECO:0008006" key="4">
    <source>
        <dbReference type="Google" id="ProtNLM"/>
    </source>
</evidence>
<feature type="compositionally biased region" description="Basic and acidic residues" evidence="1">
    <location>
        <begin position="572"/>
        <end position="604"/>
    </location>
</feature>
<feature type="compositionally biased region" description="Low complexity" evidence="1">
    <location>
        <begin position="450"/>
        <end position="469"/>
    </location>
</feature>
<feature type="compositionally biased region" description="Polar residues" evidence="1">
    <location>
        <begin position="99"/>
        <end position="113"/>
    </location>
</feature>
<organism evidence="2 3">
    <name type="scientific">Hyaloscypha bicolor E</name>
    <dbReference type="NCBI Taxonomy" id="1095630"/>
    <lineage>
        <taxon>Eukaryota</taxon>
        <taxon>Fungi</taxon>
        <taxon>Dikarya</taxon>
        <taxon>Ascomycota</taxon>
        <taxon>Pezizomycotina</taxon>
        <taxon>Leotiomycetes</taxon>
        <taxon>Helotiales</taxon>
        <taxon>Hyaloscyphaceae</taxon>
        <taxon>Hyaloscypha</taxon>
        <taxon>Hyaloscypha bicolor</taxon>
    </lineage>
</organism>
<evidence type="ECO:0000313" key="3">
    <source>
        <dbReference type="Proteomes" id="UP000235371"/>
    </source>
</evidence>
<dbReference type="GeneID" id="36589786"/>
<evidence type="ECO:0000256" key="1">
    <source>
        <dbReference type="SAM" id="MobiDB-lite"/>
    </source>
</evidence>
<feature type="compositionally biased region" description="Polar residues" evidence="1">
    <location>
        <begin position="34"/>
        <end position="52"/>
    </location>
</feature>
<feature type="compositionally biased region" description="Polar residues" evidence="1">
    <location>
        <begin position="155"/>
        <end position="165"/>
    </location>
</feature>
<gene>
    <name evidence="2" type="ORF">K444DRAFT_620453</name>
</gene>
<feature type="compositionally biased region" description="Basic and acidic residues" evidence="1">
    <location>
        <begin position="526"/>
        <end position="540"/>
    </location>
</feature>
<protein>
    <recommendedName>
        <fullName evidence="4">Mucin-7 protein</fullName>
    </recommendedName>
</protein>
<name>A0A2J6SKM3_9HELO</name>
<feature type="compositionally biased region" description="Polar residues" evidence="1">
    <location>
        <begin position="304"/>
        <end position="341"/>
    </location>
</feature>
<accession>A0A2J6SKM3</accession>
<feature type="compositionally biased region" description="Acidic residues" evidence="1">
    <location>
        <begin position="542"/>
        <end position="555"/>
    </location>
</feature>